<dbReference type="AlphaFoldDB" id="A0A1D8GIS6"/>
<dbReference type="PROSITE" id="PS50977">
    <property type="entry name" value="HTH_TETR_2"/>
    <property type="match status" value="1"/>
</dbReference>
<organism evidence="4 5">
    <name type="scientific">Geosporobacter ferrireducens</name>
    <dbReference type="NCBI Taxonomy" id="1424294"/>
    <lineage>
        <taxon>Bacteria</taxon>
        <taxon>Bacillati</taxon>
        <taxon>Bacillota</taxon>
        <taxon>Clostridia</taxon>
        <taxon>Peptostreptococcales</taxon>
        <taxon>Thermotaleaceae</taxon>
        <taxon>Geosporobacter</taxon>
    </lineage>
</organism>
<reference evidence="4 5" key="1">
    <citation type="submission" date="2016-09" db="EMBL/GenBank/DDBJ databases">
        <title>Genomic analysis reveals versatility of anaerobic energy metabolism of Geosporobacter ferrireducens IRF9 of phylum Firmicutes.</title>
        <authorList>
            <person name="Kim S.-J."/>
        </authorList>
    </citation>
    <scope>NUCLEOTIDE SEQUENCE [LARGE SCALE GENOMIC DNA]</scope>
    <source>
        <strain evidence="4 5">IRF9</strain>
    </source>
</reference>
<dbReference type="InterPro" id="IPR001647">
    <property type="entry name" value="HTH_TetR"/>
</dbReference>
<dbReference type="STRING" id="1424294.Gferi_15410"/>
<dbReference type="Proteomes" id="UP000095743">
    <property type="component" value="Chromosome"/>
</dbReference>
<dbReference type="PANTHER" id="PTHR43479">
    <property type="entry name" value="ACREF/ENVCD OPERON REPRESSOR-RELATED"/>
    <property type="match status" value="1"/>
</dbReference>
<dbReference type="Gene3D" id="1.10.357.10">
    <property type="entry name" value="Tetracycline Repressor, domain 2"/>
    <property type="match status" value="1"/>
</dbReference>
<keyword evidence="5" id="KW-1185">Reference proteome</keyword>
<dbReference type="RefSeq" id="WP_069977997.1">
    <property type="nucleotide sequence ID" value="NZ_CP017269.1"/>
</dbReference>
<evidence type="ECO:0000256" key="1">
    <source>
        <dbReference type="ARBA" id="ARBA00023125"/>
    </source>
</evidence>
<evidence type="ECO:0000313" key="4">
    <source>
        <dbReference type="EMBL" id="AOT70820.1"/>
    </source>
</evidence>
<proteinExistence type="predicted"/>
<dbReference type="InterPro" id="IPR009057">
    <property type="entry name" value="Homeodomain-like_sf"/>
</dbReference>
<name>A0A1D8GIS6_9FIRM</name>
<keyword evidence="1 2" id="KW-0238">DNA-binding</keyword>
<feature type="domain" description="HTH tetR-type" evidence="3">
    <location>
        <begin position="7"/>
        <end position="67"/>
    </location>
</feature>
<gene>
    <name evidence="4" type="ORF">Gferi_15410</name>
</gene>
<feature type="DNA-binding region" description="H-T-H motif" evidence="2">
    <location>
        <begin position="30"/>
        <end position="49"/>
    </location>
</feature>
<dbReference type="OrthoDB" id="9815924at2"/>
<evidence type="ECO:0000313" key="5">
    <source>
        <dbReference type="Proteomes" id="UP000095743"/>
    </source>
</evidence>
<sequence>MAYKKSKETRDRLIAVARDLFYEQGFKKTSVRQICKEVNINHSLIYYYFKNGKYGIGQFLINDHMRRCIRAISKYFPYRDNYLLYNLLLIRFIFREISQDPIDLECYIATWEEEQIHRPFLIETYSITKELKLNVNYTDVKTAVLMSDYVWRGLYEAKHNGNLDLTDKKIRDLTDITRWTNLGLDKESLMKEIENAERLLETIPIQHIHLIKP</sequence>
<dbReference type="InterPro" id="IPR050624">
    <property type="entry name" value="HTH-type_Tx_Regulator"/>
</dbReference>
<dbReference type="GO" id="GO:0003677">
    <property type="term" value="F:DNA binding"/>
    <property type="evidence" value="ECO:0007669"/>
    <property type="project" value="UniProtKB-UniRule"/>
</dbReference>
<dbReference type="Pfam" id="PF00440">
    <property type="entry name" value="TetR_N"/>
    <property type="match status" value="1"/>
</dbReference>
<dbReference type="PANTHER" id="PTHR43479:SF11">
    <property type="entry name" value="ACREF_ENVCD OPERON REPRESSOR-RELATED"/>
    <property type="match status" value="1"/>
</dbReference>
<dbReference type="EMBL" id="CP017269">
    <property type="protein sequence ID" value="AOT70820.1"/>
    <property type="molecule type" value="Genomic_DNA"/>
</dbReference>
<accession>A0A1D8GIS6</accession>
<evidence type="ECO:0000259" key="3">
    <source>
        <dbReference type="PROSITE" id="PS50977"/>
    </source>
</evidence>
<protein>
    <recommendedName>
        <fullName evidence="3">HTH tetR-type domain-containing protein</fullName>
    </recommendedName>
</protein>
<evidence type="ECO:0000256" key="2">
    <source>
        <dbReference type="PROSITE-ProRule" id="PRU00335"/>
    </source>
</evidence>
<dbReference type="KEGG" id="gfe:Gferi_15410"/>
<dbReference type="SUPFAM" id="SSF46689">
    <property type="entry name" value="Homeodomain-like"/>
    <property type="match status" value="1"/>
</dbReference>